<sequence length="264" mass="30276">MKKLLLGIDLQNDFCDPHGKLYVKGAEEDLQNLLRLLENAGESFTEIILSMDSHYPVHVAHPSYWRNEQGEMPMVFTTITYEDLLTKQWTPQYYPEQTEQYLEALQASNYQCTIWPPHCLIGTKGWAIPEELYQALSHWSHITGKNFELYNKGANPFTEHYSILKAAVEFPEMPATCFDHTLLKRFASFDEIVLAGEAMDFCVASTIHDMLQTHPKLMQKLVVLTDCMSNIIPDNPTAKAIYERAVALGARMMSSTEYLQEMIK</sequence>
<proteinExistence type="inferred from homology"/>
<name>A0A9D1Q4K7_9GAMM</name>
<comment type="caution">
    <text evidence="3">The sequence shown here is derived from an EMBL/GenBank/DDBJ whole genome shotgun (WGS) entry which is preliminary data.</text>
</comment>
<reference evidence="3" key="2">
    <citation type="submission" date="2021-04" db="EMBL/GenBank/DDBJ databases">
        <authorList>
            <person name="Gilroy R."/>
        </authorList>
    </citation>
    <scope>NUCLEOTIDE SEQUENCE</scope>
    <source>
        <strain evidence="3">CHK160-9182</strain>
    </source>
</reference>
<accession>A0A9D1Q4K7</accession>
<dbReference type="EMBL" id="DXHP01000040">
    <property type="protein sequence ID" value="HIW06039.1"/>
    <property type="molecule type" value="Genomic_DNA"/>
</dbReference>
<evidence type="ECO:0000313" key="4">
    <source>
        <dbReference type="Proteomes" id="UP000823934"/>
    </source>
</evidence>
<protein>
    <submittedName>
        <fullName evidence="3">Isochorismatase family protein</fullName>
    </submittedName>
</protein>
<dbReference type="AlphaFoldDB" id="A0A9D1Q4K7"/>
<organism evidence="3 4">
    <name type="scientific">Candidatus Ignatzschineria merdigallinarum</name>
    <dbReference type="NCBI Taxonomy" id="2838621"/>
    <lineage>
        <taxon>Bacteria</taxon>
        <taxon>Pseudomonadati</taxon>
        <taxon>Pseudomonadota</taxon>
        <taxon>Gammaproteobacteria</taxon>
        <taxon>Cardiobacteriales</taxon>
        <taxon>Ignatzschineriaceae</taxon>
        <taxon>Ignatzschineria</taxon>
    </lineage>
</organism>
<evidence type="ECO:0000256" key="1">
    <source>
        <dbReference type="ARBA" id="ARBA00006336"/>
    </source>
</evidence>
<evidence type="ECO:0000256" key="2">
    <source>
        <dbReference type="ARBA" id="ARBA00022801"/>
    </source>
</evidence>
<dbReference type="InterPro" id="IPR036380">
    <property type="entry name" value="Isochorismatase-like_sf"/>
</dbReference>
<gene>
    <name evidence="3" type="ORF">H9889_01765</name>
</gene>
<reference evidence="3" key="1">
    <citation type="journal article" date="2021" name="PeerJ">
        <title>Extensive microbial diversity within the chicken gut microbiome revealed by metagenomics and culture.</title>
        <authorList>
            <person name="Gilroy R."/>
            <person name="Ravi A."/>
            <person name="Getino M."/>
            <person name="Pursley I."/>
            <person name="Horton D.L."/>
            <person name="Alikhan N.F."/>
            <person name="Baker D."/>
            <person name="Gharbi K."/>
            <person name="Hall N."/>
            <person name="Watson M."/>
            <person name="Adriaenssens E.M."/>
            <person name="Foster-Nyarko E."/>
            <person name="Jarju S."/>
            <person name="Secka A."/>
            <person name="Antonio M."/>
            <person name="Oren A."/>
            <person name="Chaudhuri R.R."/>
            <person name="La Ragione R."/>
            <person name="Hildebrand F."/>
            <person name="Pallen M.J."/>
        </authorList>
    </citation>
    <scope>NUCLEOTIDE SEQUENCE</scope>
    <source>
        <strain evidence="3">CHK160-9182</strain>
    </source>
</reference>
<dbReference type="PANTHER" id="PTHR11080:SF2">
    <property type="entry name" value="LD05707P"/>
    <property type="match status" value="1"/>
</dbReference>
<dbReference type="Gene3D" id="3.40.50.850">
    <property type="entry name" value="Isochorismatase-like"/>
    <property type="match status" value="1"/>
</dbReference>
<dbReference type="Proteomes" id="UP000823934">
    <property type="component" value="Unassembled WGS sequence"/>
</dbReference>
<evidence type="ECO:0000313" key="3">
    <source>
        <dbReference type="EMBL" id="HIW06039.1"/>
    </source>
</evidence>
<dbReference type="SUPFAM" id="SSF52499">
    <property type="entry name" value="Isochorismatase-like hydrolases"/>
    <property type="match status" value="1"/>
</dbReference>
<dbReference type="GO" id="GO:0016787">
    <property type="term" value="F:hydrolase activity"/>
    <property type="evidence" value="ECO:0007669"/>
    <property type="project" value="UniProtKB-KW"/>
</dbReference>
<keyword evidence="2" id="KW-0378">Hydrolase</keyword>
<dbReference type="PANTHER" id="PTHR11080">
    <property type="entry name" value="PYRAZINAMIDASE/NICOTINAMIDASE"/>
    <property type="match status" value="1"/>
</dbReference>
<dbReference type="InterPro" id="IPR052347">
    <property type="entry name" value="Isochorismatase_Nicotinamidase"/>
</dbReference>
<comment type="similarity">
    <text evidence="1">Belongs to the isochorismatase family.</text>
</comment>